<keyword evidence="1" id="KW-1133">Transmembrane helix</keyword>
<dbReference type="AlphaFoldDB" id="A0A256IQK2"/>
<feature type="transmembrane region" description="Helical" evidence="1">
    <location>
        <begin position="38"/>
        <end position="59"/>
    </location>
</feature>
<dbReference type="Pfam" id="PF13796">
    <property type="entry name" value="Sensor"/>
    <property type="match status" value="1"/>
</dbReference>
<feature type="transmembrane region" description="Helical" evidence="1">
    <location>
        <begin position="115"/>
        <end position="142"/>
    </location>
</feature>
<dbReference type="Proteomes" id="UP000216308">
    <property type="component" value="Unassembled WGS sequence"/>
</dbReference>
<feature type="transmembrane region" description="Helical" evidence="1">
    <location>
        <begin position="12"/>
        <end position="32"/>
    </location>
</feature>
<keyword evidence="4" id="KW-1185">Reference proteome</keyword>
<evidence type="ECO:0000259" key="2">
    <source>
        <dbReference type="Pfam" id="PF13796"/>
    </source>
</evidence>
<sequence>MPFRRQTYRNLAYLLLAFPLGAAYFVVITTGLSTGLGLVVTLLGVPIVAGTLAATLGIGSLEARLAGRLLDVDVDRPAPDVEVAFGSVDEIVATTKRVVTTRATWTGLLLVGVKFVFGIVAFTAVVAAGTTSAALLALPVLYDASGVSYTLGPYVVDTLAEAAVGAGCGVVFLLGSLHALNGLARVGGALTSALLGGPTTAATGDADA</sequence>
<gene>
    <name evidence="3" type="ORF">DJ70_03340</name>
</gene>
<keyword evidence="1" id="KW-0812">Transmembrane</keyword>
<evidence type="ECO:0000313" key="4">
    <source>
        <dbReference type="Proteomes" id="UP000216308"/>
    </source>
</evidence>
<keyword evidence="1" id="KW-0472">Membrane</keyword>
<proteinExistence type="predicted"/>
<feature type="transmembrane region" description="Helical" evidence="1">
    <location>
        <begin position="162"/>
        <end position="180"/>
    </location>
</feature>
<organism evidence="3 4">
    <name type="scientific">Halorubrum halodurans</name>
    <dbReference type="NCBI Taxonomy" id="1383851"/>
    <lineage>
        <taxon>Archaea</taxon>
        <taxon>Methanobacteriati</taxon>
        <taxon>Methanobacteriota</taxon>
        <taxon>Stenosarchaea group</taxon>
        <taxon>Halobacteria</taxon>
        <taxon>Halobacteriales</taxon>
        <taxon>Haloferacaceae</taxon>
        <taxon>Halorubrum</taxon>
    </lineage>
</organism>
<dbReference type="InterPro" id="IPR025828">
    <property type="entry name" value="Put_sensor_dom"/>
</dbReference>
<protein>
    <submittedName>
        <fullName evidence="3">Sensor protein</fullName>
    </submittedName>
</protein>
<reference evidence="3 4" key="1">
    <citation type="journal article" date="2014" name="Front. Microbiol.">
        <title>Population and genomic analysis of the genus Halorubrum.</title>
        <authorList>
            <person name="Fullmer M.S."/>
            <person name="Soucy S.M."/>
            <person name="Swithers K.S."/>
            <person name="Makkay A.M."/>
            <person name="Wheeler R."/>
            <person name="Ventosa A."/>
            <person name="Gogarten J.P."/>
            <person name="Papke R.T."/>
        </authorList>
    </citation>
    <scope>NUCLEOTIDE SEQUENCE [LARGE SCALE GENOMIC DNA]</scope>
    <source>
        <strain evidence="3 4">Cb34</strain>
    </source>
</reference>
<name>A0A256IQK2_9EURY</name>
<accession>A0A256IQK2</accession>
<evidence type="ECO:0000313" key="3">
    <source>
        <dbReference type="EMBL" id="OYR58417.1"/>
    </source>
</evidence>
<comment type="caution">
    <text evidence="3">The sequence shown here is derived from an EMBL/GenBank/DDBJ whole genome shotgun (WGS) entry which is preliminary data.</text>
</comment>
<evidence type="ECO:0000256" key="1">
    <source>
        <dbReference type="SAM" id="Phobius"/>
    </source>
</evidence>
<dbReference type="EMBL" id="NHPJ01000038">
    <property type="protein sequence ID" value="OYR58417.1"/>
    <property type="molecule type" value="Genomic_DNA"/>
</dbReference>
<feature type="domain" description="Putative sensor" evidence="2">
    <location>
        <begin position="13"/>
        <end position="195"/>
    </location>
</feature>